<gene>
    <name evidence="3" type="ORF">DCO56_24815</name>
</gene>
<dbReference type="EMBL" id="QCXX01000009">
    <property type="protein sequence ID" value="PUV21575.1"/>
    <property type="molecule type" value="Genomic_DNA"/>
</dbReference>
<dbReference type="Proteomes" id="UP000250831">
    <property type="component" value="Unassembled WGS sequence"/>
</dbReference>
<proteinExistence type="predicted"/>
<dbReference type="RefSeq" id="WP_108636400.1">
    <property type="nucleotide sequence ID" value="NZ_QCXX01000009.1"/>
</dbReference>
<evidence type="ECO:0000259" key="2">
    <source>
        <dbReference type="PROSITE" id="PS51737"/>
    </source>
</evidence>
<dbReference type="InterPro" id="IPR011109">
    <property type="entry name" value="DNA_bind_recombinase_dom"/>
</dbReference>
<protein>
    <recommendedName>
        <fullName evidence="5">Recombinase family protein</fullName>
    </recommendedName>
</protein>
<dbReference type="PROSITE" id="PS51736">
    <property type="entry name" value="RECOMBINASES_3"/>
    <property type="match status" value="1"/>
</dbReference>
<dbReference type="SUPFAM" id="SSF53041">
    <property type="entry name" value="Resolvase-like"/>
    <property type="match status" value="1"/>
</dbReference>
<keyword evidence="4" id="KW-1185">Reference proteome</keyword>
<dbReference type="SMART" id="SM00857">
    <property type="entry name" value="Resolvase"/>
    <property type="match status" value="1"/>
</dbReference>
<dbReference type="PANTHER" id="PTHR30461:SF23">
    <property type="entry name" value="DNA RECOMBINASE-RELATED"/>
    <property type="match status" value="1"/>
</dbReference>
<evidence type="ECO:0000313" key="3">
    <source>
        <dbReference type="EMBL" id="PUV21575.1"/>
    </source>
</evidence>
<dbReference type="GO" id="GO:0003677">
    <property type="term" value="F:DNA binding"/>
    <property type="evidence" value="ECO:0007669"/>
    <property type="project" value="InterPro"/>
</dbReference>
<dbReference type="InterPro" id="IPR038109">
    <property type="entry name" value="DNA_bind_recomb_sf"/>
</dbReference>
<dbReference type="OrthoDB" id="9815006at2"/>
<dbReference type="CDD" id="cd00338">
    <property type="entry name" value="Ser_Recombinase"/>
    <property type="match status" value="1"/>
</dbReference>
<sequence length="308" mass="35095">MKKGIRYLRFSSDGQSLHSIERQDLITSQWMNNSGVEIVDTFIYEGHTARNFDRPDIKVLFDFIKKNHDQIDYLVVAELTRFSRIAGDAINMVTKIQALYDVRIVSASRGSIYDCMDHNSFFIMGLEFLMGNSENIKRQNDINAGIYTAKAIKGLWIQGGPAPFGYKKEGKNEERRLVINESEAIVVRYIYEAFISGVALYKIKEKAKELGLKRMGTTAVERILTNPLYYGFQHVKPWKQNPGGLYPLKNHEPIVDPTTWKLVNEKIKRGTKERKIYDDQIPLRGALSCHCGKLLTGAASKGKILLLL</sequence>
<organism evidence="3 4">
    <name type="scientific">Sphingobacterium athyrii</name>
    <dbReference type="NCBI Taxonomy" id="2152717"/>
    <lineage>
        <taxon>Bacteria</taxon>
        <taxon>Pseudomonadati</taxon>
        <taxon>Bacteroidota</taxon>
        <taxon>Sphingobacteriia</taxon>
        <taxon>Sphingobacteriales</taxon>
        <taxon>Sphingobacteriaceae</taxon>
        <taxon>Sphingobacterium</taxon>
    </lineage>
</organism>
<feature type="domain" description="Resolvase/invertase-type recombinase catalytic" evidence="1">
    <location>
        <begin position="3"/>
        <end position="153"/>
    </location>
</feature>
<dbReference type="InterPro" id="IPR050639">
    <property type="entry name" value="SSR_resolvase"/>
</dbReference>
<dbReference type="Pfam" id="PF07508">
    <property type="entry name" value="Recombinase"/>
    <property type="match status" value="1"/>
</dbReference>
<dbReference type="GO" id="GO:0000150">
    <property type="term" value="F:DNA strand exchange activity"/>
    <property type="evidence" value="ECO:0007669"/>
    <property type="project" value="InterPro"/>
</dbReference>
<evidence type="ECO:0000313" key="4">
    <source>
        <dbReference type="Proteomes" id="UP000250831"/>
    </source>
</evidence>
<feature type="domain" description="Recombinase" evidence="2">
    <location>
        <begin position="163"/>
        <end position="273"/>
    </location>
</feature>
<dbReference type="Gene3D" id="3.90.1750.20">
    <property type="entry name" value="Putative Large Serine Recombinase, Chain B, Domain 2"/>
    <property type="match status" value="1"/>
</dbReference>
<evidence type="ECO:0000259" key="1">
    <source>
        <dbReference type="PROSITE" id="PS51736"/>
    </source>
</evidence>
<name>A0A363NLC4_9SPHI</name>
<dbReference type="Gene3D" id="3.40.50.1390">
    <property type="entry name" value="Resolvase, N-terminal catalytic domain"/>
    <property type="match status" value="1"/>
</dbReference>
<accession>A0A363NLC4</accession>
<dbReference type="PANTHER" id="PTHR30461">
    <property type="entry name" value="DNA-INVERTASE FROM LAMBDOID PROPHAGE"/>
    <property type="match status" value="1"/>
</dbReference>
<dbReference type="PROSITE" id="PS51737">
    <property type="entry name" value="RECOMBINASE_DNA_BIND"/>
    <property type="match status" value="1"/>
</dbReference>
<dbReference type="InterPro" id="IPR006119">
    <property type="entry name" value="Resolv_N"/>
</dbReference>
<reference evidence="3 4" key="1">
    <citation type="submission" date="2018-04" db="EMBL/GenBank/DDBJ databases">
        <title>Sphingobacterium sp. M46 Genome.</title>
        <authorList>
            <person name="Cheng J."/>
            <person name="Li Y."/>
        </authorList>
    </citation>
    <scope>NUCLEOTIDE SEQUENCE [LARGE SCALE GENOMIC DNA]</scope>
    <source>
        <strain evidence="3 4">M46</strain>
    </source>
</reference>
<dbReference type="Pfam" id="PF00239">
    <property type="entry name" value="Resolvase"/>
    <property type="match status" value="1"/>
</dbReference>
<comment type="caution">
    <text evidence="3">The sequence shown here is derived from an EMBL/GenBank/DDBJ whole genome shotgun (WGS) entry which is preliminary data.</text>
</comment>
<dbReference type="AlphaFoldDB" id="A0A363NLC4"/>
<dbReference type="InterPro" id="IPR036162">
    <property type="entry name" value="Resolvase-like_N_sf"/>
</dbReference>
<evidence type="ECO:0008006" key="5">
    <source>
        <dbReference type="Google" id="ProtNLM"/>
    </source>
</evidence>